<keyword evidence="5" id="KW-0560">Oxidoreductase</keyword>
<keyword evidence="6" id="KW-0408">Iron</keyword>
<reference evidence="8 9" key="1">
    <citation type="journal article" date="2012" name="J. Bacteriol.">
        <title>Genome Sequence of Idiomarina xiamenensis Type Strain 10-D-4.</title>
        <authorList>
            <person name="Lai Q."/>
            <person name="Wang L."/>
            <person name="Wang W."/>
            <person name="Shao Z."/>
        </authorList>
    </citation>
    <scope>NUCLEOTIDE SEQUENCE [LARGE SCALE GENOMIC DNA]</scope>
    <source>
        <strain evidence="8 9">10-D-4</strain>
    </source>
</reference>
<dbReference type="GO" id="GO:0031543">
    <property type="term" value="F:peptidyl-proline dioxygenase activity"/>
    <property type="evidence" value="ECO:0007669"/>
    <property type="project" value="TreeGrafter"/>
</dbReference>
<evidence type="ECO:0000313" key="8">
    <source>
        <dbReference type="EMBL" id="EKE81481.1"/>
    </source>
</evidence>
<proteinExistence type="predicted"/>
<feature type="domain" description="Fe2OG dioxygenase" evidence="7">
    <location>
        <begin position="100"/>
        <end position="201"/>
    </location>
</feature>
<dbReference type="AlphaFoldDB" id="K2JDK8"/>
<evidence type="ECO:0000256" key="2">
    <source>
        <dbReference type="ARBA" id="ARBA00022723"/>
    </source>
</evidence>
<dbReference type="GO" id="GO:0031418">
    <property type="term" value="F:L-ascorbic acid binding"/>
    <property type="evidence" value="ECO:0007669"/>
    <property type="project" value="UniProtKB-KW"/>
</dbReference>
<evidence type="ECO:0000313" key="9">
    <source>
        <dbReference type="Proteomes" id="UP000014115"/>
    </source>
</evidence>
<dbReference type="GO" id="GO:0071456">
    <property type="term" value="P:cellular response to hypoxia"/>
    <property type="evidence" value="ECO:0007669"/>
    <property type="project" value="TreeGrafter"/>
</dbReference>
<name>K2JDK8_9GAMM</name>
<dbReference type="InterPro" id="IPR006620">
    <property type="entry name" value="Pro_4_hyd_alph"/>
</dbReference>
<evidence type="ECO:0000259" key="7">
    <source>
        <dbReference type="PROSITE" id="PS51471"/>
    </source>
</evidence>
<dbReference type="InterPro" id="IPR051559">
    <property type="entry name" value="HIF_prolyl_hydroxylases"/>
</dbReference>
<comment type="cofactor">
    <cofactor evidence="1">
        <name>L-ascorbate</name>
        <dbReference type="ChEBI" id="CHEBI:38290"/>
    </cofactor>
</comment>
<dbReference type="Pfam" id="PF13640">
    <property type="entry name" value="2OG-FeII_Oxy_3"/>
    <property type="match status" value="1"/>
</dbReference>
<keyword evidence="9" id="KW-1185">Reference proteome</keyword>
<dbReference type="PANTHER" id="PTHR12907">
    <property type="entry name" value="EGL NINE HOMOLOG-RELATED"/>
    <property type="match status" value="1"/>
</dbReference>
<protein>
    <submittedName>
        <fullName evidence="8">Prolyl 4-hydroxylase alpha subunit</fullName>
    </submittedName>
</protein>
<dbReference type="PATRIC" id="fig|740709.3.peg.2103"/>
<keyword evidence="3" id="KW-0847">Vitamin C</keyword>
<keyword evidence="4" id="KW-0223">Dioxygenase</keyword>
<sequence>MSRLHPSIALIMANIDTLVDNGYLIVPDFLAPNEVALLANYAQQLQEDRWQHAAIGREHSKTTNSQVRRDRIKWLDNSTTAEADYLALMESLRLQINRALFMGLFDYECHLAWYPPGSFYRKHLDAFKGRSNRVLTSVFYLNQDWSADDGGELVMYGNNGEVLERILPEAGKLVLFLSDVFVHEVLPGKRQRLSISGWFRVNNSIGGRIDPSR</sequence>
<keyword evidence="2" id="KW-0479">Metal-binding</keyword>
<evidence type="ECO:0000256" key="6">
    <source>
        <dbReference type="ARBA" id="ARBA00023004"/>
    </source>
</evidence>
<accession>K2JDK8</accession>
<comment type="caution">
    <text evidence="8">The sequence shown here is derived from an EMBL/GenBank/DDBJ whole genome shotgun (WGS) entry which is preliminary data.</text>
</comment>
<organism evidence="8 9">
    <name type="scientific">Idiomarina xiamenensis 10-D-4</name>
    <dbReference type="NCBI Taxonomy" id="740709"/>
    <lineage>
        <taxon>Bacteria</taxon>
        <taxon>Pseudomonadati</taxon>
        <taxon>Pseudomonadota</taxon>
        <taxon>Gammaproteobacteria</taxon>
        <taxon>Alteromonadales</taxon>
        <taxon>Idiomarinaceae</taxon>
        <taxon>Idiomarina</taxon>
    </lineage>
</organism>
<dbReference type="InterPro" id="IPR044862">
    <property type="entry name" value="Pro_4_hyd_alph_FE2OG_OXY"/>
</dbReference>
<evidence type="ECO:0000256" key="3">
    <source>
        <dbReference type="ARBA" id="ARBA00022896"/>
    </source>
</evidence>
<dbReference type="PANTHER" id="PTHR12907:SF26">
    <property type="entry name" value="HIF PROLYL HYDROXYLASE, ISOFORM C"/>
    <property type="match status" value="1"/>
</dbReference>
<dbReference type="Proteomes" id="UP000014115">
    <property type="component" value="Unassembled WGS sequence"/>
</dbReference>
<dbReference type="eggNOG" id="COG3751">
    <property type="taxonomic scope" value="Bacteria"/>
</dbReference>
<dbReference type="PROSITE" id="PS51471">
    <property type="entry name" value="FE2OG_OXY"/>
    <property type="match status" value="1"/>
</dbReference>
<gene>
    <name evidence="8" type="ORF">A10D4_10401</name>
</gene>
<evidence type="ECO:0000256" key="1">
    <source>
        <dbReference type="ARBA" id="ARBA00001961"/>
    </source>
</evidence>
<dbReference type="SMART" id="SM00702">
    <property type="entry name" value="P4Hc"/>
    <property type="match status" value="1"/>
</dbReference>
<dbReference type="RefSeq" id="WP_008489401.1">
    <property type="nucleotide sequence ID" value="NZ_AMRG01000013.1"/>
</dbReference>
<dbReference type="STRING" id="740709.A10D4_10401"/>
<dbReference type="EMBL" id="AMRG01000013">
    <property type="protein sequence ID" value="EKE81481.1"/>
    <property type="molecule type" value="Genomic_DNA"/>
</dbReference>
<evidence type="ECO:0000256" key="5">
    <source>
        <dbReference type="ARBA" id="ARBA00023002"/>
    </source>
</evidence>
<evidence type="ECO:0000256" key="4">
    <source>
        <dbReference type="ARBA" id="ARBA00022964"/>
    </source>
</evidence>
<dbReference type="InterPro" id="IPR005123">
    <property type="entry name" value="Oxoglu/Fe-dep_dioxygenase_dom"/>
</dbReference>
<dbReference type="GO" id="GO:0008198">
    <property type="term" value="F:ferrous iron binding"/>
    <property type="evidence" value="ECO:0007669"/>
    <property type="project" value="TreeGrafter"/>
</dbReference>
<dbReference type="Gene3D" id="2.60.120.620">
    <property type="entry name" value="q2cbj1_9rhob like domain"/>
    <property type="match status" value="1"/>
</dbReference>